<organism evidence="1">
    <name type="scientific">Chromera velia CCMP2878</name>
    <dbReference type="NCBI Taxonomy" id="1169474"/>
    <lineage>
        <taxon>Eukaryota</taxon>
        <taxon>Sar</taxon>
        <taxon>Alveolata</taxon>
        <taxon>Colpodellida</taxon>
        <taxon>Chromeraceae</taxon>
        <taxon>Chromera</taxon>
    </lineage>
</organism>
<accession>A0A0G4H127</accession>
<evidence type="ECO:0000313" key="1">
    <source>
        <dbReference type="EMBL" id="CEM37233.1"/>
    </source>
</evidence>
<dbReference type="EMBL" id="CDMZ01001764">
    <property type="protein sequence ID" value="CEM37233.1"/>
    <property type="molecule type" value="Genomic_DNA"/>
</dbReference>
<sequence>MRQRSRVLPPLLAHFQEKVDKVKALGKAIEEYGDPQGAHLLFCFCMLPKLIYLTRIMGDVMQYADWASVNRELGESWAKVMGFSPMEWEQVSEQAYLP</sequence>
<name>A0A0G4H127_9ALVE</name>
<reference evidence="1" key="1">
    <citation type="submission" date="2014-11" db="EMBL/GenBank/DDBJ databases">
        <authorList>
            <person name="Otto D Thomas"/>
            <person name="Naeem Raeece"/>
        </authorList>
    </citation>
    <scope>NUCLEOTIDE SEQUENCE</scope>
</reference>
<protein>
    <submittedName>
        <fullName evidence="1">Uncharacterized protein</fullName>
    </submittedName>
</protein>
<proteinExistence type="predicted"/>
<dbReference type="VEuPathDB" id="CryptoDB:Cvel_24260"/>
<dbReference type="AlphaFoldDB" id="A0A0G4H127"/>
<gene>
    <name evidence="1" type="ORF">Cvel_24260</name>
</gene>